<comment type="caution">
    <text evidence="2">The sequence shown here is derived from an EMBL/GenBank/DDBJ whole genome shotgun (WGS) entry which is preliminary data.</text>
</comment>
<dbReference type="EMBL" id="JBHRYE010000010">
    <property type="protein sequence ID" value="MFC3670888.1"/>
    <property type="molecule type" value="Genomic_DNA"/>
</dbReference>
<dbReference type="NCBIfam" id="TIGR02594">
    <property type="entry name" value="TIGR02594 family protein"/>
    <property type="match status" value="1"/>
</dbReference>
<dbReference type="InterPro" id="IPR013423">
    <property type="entry name" value="CHP02594"/>
</dbReference>
<dbReference type="RefSeq" id="WP_191322857.1">
    <property type="nucleotide sequence ID" value="NZ_BMZP01000002.1"/>
</dbReference>
<dbReference type="InterPro" id="IPR007921">
    <property type="entry name" value="CHAP_dom"/>
</dbReference>
<dbReference type="Proteomes" id="UP001595683">
    <property type="component" value="Unassembled WGS sequence"/>
</dbReference>
<sequence>MPAIPAAYRWLADLHPLPRMMREGLALLDTAEVPGPASNPAILQWAAELGGDIARAYRADSTAWCGLFVALVAQRAGKPVPPAPLWALNWARFGTGVAQPMLGDVLVFHRSGGGHVGFCVAQDEAAYHVLGGNQGDRVSIARIARHRLYAARRPDYRITPSTVRAYAVAEGGALCTNEA</sequence>
<protein>
    <submittedName>
        <fullName evidence="2">TIGR02594 family protein</fullName>
    </submittedName>
</protein>
<accession>A0ABV7V3Q7</accession>
<organism evidence="2 3">
    <name type="scientific">Novosphingobium pokkalii</name>
    <dbReference type="NCBI Taxonomy" id="1770194"/>
    <lineage>
        <taxon>Bacteria</taxon>
        <taxon>Pseudomonadati</taxon>
        <taxon>Pseudomonadota</taxon>
        <taxon>Alphaproteobacteria</taxon>
        <taxon>Sphingomonadales</taxon>
        <taxon>Sphingomonadaceae</taxon>
        <taxon>Novosphingobium</taxon>
    </lineage>
</organism>
<feature type="domain" description="Peptidase C51" evidence="1">
    <location>
        <begin position="60"/>
        <end position="133"/>
    </location>
</feature>
<name>A0ABV7V3Q7_9SPHN</name>
<evidence type="ECO:0000313" key="3">
    <source>
        <dbReference type="Proteomes" id="UP001595683"/>
    </source>
</evidence>
<keyword evidence="3" id="KW-1185">Reference proteome</keyword>
<reference evidence="3" key="1">
    <citation type="journal article" date="2019" name="Int. J. Syst. Evol. Microbiol.">
        <title>The Global Catalogue of Microorganisms (GCM) 10K type strain sequencing project: providing services to taxonomists for standard genome sequencing and annotation.</title>
        <authorList>
            <consortium name="The Broad Institute Genomics Platform"/>
            <consortium name="The Broad Institute Genome Sequencing Center for Infectious Disease"/>
            <person name="Wu L."/>
            <person name="Ma J."/>
        </authorList>
    </citation>
    <scope>NUCLEOTIDE SEQUENCE [LARGE SCALE GENOMIC DNA]</scope>
    <source>
        <strain evidence="3">KCTC 42224</strain>
    </source>
</reference>
<evidence type="ECO:0000259" key="1">
    <source>
        <dbReference type="Pfam" id="PF05257"/>
    </source>
</evidence>
<proteinExistence type="predicted"/>
<gene>
    <name evidence="2" type="ORF">ACFOOT_05585</name>
</gene>
<evidence type="ECO:0000313" key="2">
    <source>
        <dbReference type="EMBL" id="MFC3670888.1"/>
    </source>
</evidence>
<dbReference type="Pfam" id="PF05257">
    <property type="entry name" value="CHAP"/>
    <property type="match status" value="1"/>
</dbReference>